<dbReference type="Pfam" id="PF04818">
    <property type="entry name" value="CID"/>
    <property type="match status" value="1"/>
</dbReference>
<dbReference type="SMART" id="SM00582">
    <property type="entry name" value="RPR"/>
    <property type="match status" value="1"/>
</dbReference>
<feature type="region of interest" description="Disordered" evidence="2">
    <location>
        <begin position="459"/>
        <end position="502"/>
    </location>
</feature>
<evidence type="ECO:0000256" key="1">
    <source>
        <dbReference type="ARBA" id="ARBA00022664"/>
    </source>
</evidence>
<evidence type="ECO:0000259" key="4">
    <source>
        <dbReference type="PROSITE" id="PS51391"/>
    </source>
</evidence>
<evidence type="ECO:0000313" key="5">
    <source>
        <dbReference type="EMBL" id="KAK8947280.1"/>
    </source>
</evidence>
<comment type="caution">
    <text evidence="5">The sequence shown here is derived from an EMBL/GenBank/DDBJ whole genome shotgun (WGS) entry which is preliminary data.</text>
</comment>
<feature type="domain" description="CID" evidence="4">
    <location>
        <begin position="869"/>
        <end position="1010"/>
    </location>
</feature>
<gene>
    <name evidence="5" type="ORF">KSP39_PZI007061</name>
</gene>
<organism evidence="5 6">
    <name type="scientific">Platanthera zijinensis</name>
    <dbReference type="NCBI Taxonomy" id="2320716"/>
    <lineage>
        <taxon>Eukaryota</taxon>
        <taxon>Viridiplantae</taxon>
        <taxon>Streptophyta</taxon>
        <taxon>Embryophyta</taxon>
        <taxon>Tracheophyta</taxon>
        <taxon>Spermatophyta</taxon>
        <taxon>Magnoliopsida</taxon>
        <taxon>Liliopsida</taxon>
        <taxon>Asparagales</taxon>
        <taxon>Orchidaceae</taxon>
        <taxon>Orchidoideae</taxon>
        <taxon>Orchideae</taxon>
        <taxon>Orchidinae</taxon>
        <taxon>Platanthera</taxon>
    </lineage>
</organism>
<dbReference type="Gene3D" id="1.25.40.90">
    <property type="match status" value="1"/>
</dbReference>
<reference evidence="5 6" key="1">
    <citation type="journal article" date="2022" name="Nat. Plants">
        <title>Genomes of leafy and leafless Platanthera orchids illuminate the evolution of mycoheterotrophy.</title>
        <authorList>
            <person name="Li M.H."/>
            <person name="Liu K.W."/>
            <person name="Li Z."/>
            <person name="Lu H.C."/>
            <person name="Ye Q.L."/>
            <person name="Zhang D."/>
            <person name="Wang J.Y."/>
            <person name="Li Y.F."/>
            <person name="Zhong Z.M."/>
            <person name="Liu X."/>
            <person name="Yu X."/>
            <person name="Liu D.K."/>
            <person name="Tu X.D."/>
            <person name="Liu B."/>
            <person name="Hao Y."/>
            <person name="Liao X.Y."/>
            <person name="Jiang Y.T."/>
            <person name="Sun W.H."/>
            <person name="Chen J."/>
            <person name="Chen Y.Q."/>
            <person name="Ai Y."/>
            <person name="Zhai J.W."/>
            <person name="Wu S.S."/>
            <person name="Zhou Z."/>
            <person name="Hsiao Y.Y."/>
            <person name="Wu W.L."/>
            <person name="Chen Y.Y."/>
            <person name="Lin Y.F."/>
            <person name="Hsu J.L."/>
            <person name="Li C.Y."/>
            <person name="Wang Z.W."/>
            <person name="Zhao X."/>
            <person name="Zhong W.Y."/>
            <person name="Ma X.K."/>
            <person name="Ma L."/>
            <person name="Huang J."/>
            <person name="Chen G.Z."/>
            <person name="Huang M.Z."/>
            <person name="Huang L."/>
            <person name="Peng D.H."/>
            <person name="Luo Y.B."/>
            <person name="Zou S.Q."/>
            <person name="Chen S.P."/>
            <person name="Lan S."/>
            <person name="Tsai W.C."/>
            <person name="Van de Peer Y."/>
            <person name="Liu Z.J."/>
        </authorList>
    </citation>
    <scope>NUCLEOTIDE SEQUENCE [LARGE SCALE GENOMIC DNA]</scope>
    <source>
        <strain evidence="5">Lor287</strain>
    </source>
</reference>
<feature type="region of interest" description="Disordered" evidence="2">
    <location>
        <begin position="386"/>
        <end position="420"/>
    </location>
</feature>
<feature type="compositionally biased region" description="Polar residues" evidence="2">
    <location>
        <begin position="1380"/>
        <end position="1389"/>
    </location>
</feature>
<evidence type="ECO:0000256" key="2">
    <source>
        <dbReference type="SAM" id="MobiDB-lite"/>
    </source>
</evidence>
<proteinExistence type="predicted"/>
<dbReference type="InterPro" id="IPR006569">
    <property type="entry name" value="CID_dom"/>
</dbReference>
<keyword evidence="6" id="KW-1185">Reference proteome</keyword>
<sequence>MAPSRRKGSARVSAATTAARQQWKIGDLVLAKMKGFPAWPAMISEPEKWGFSSDRKKLLVYFYGTKQIAFCNYADIEAFTEEKKKSLLIKRQGKGSDFVRAVEEIIDVYESLKKQNLSRVDSDDGDNVSNALDKEHLEDAGINSVGKIVETSLSSSLNHYSESASVTDCGDMGRVDDASGSLLDFDSHNKNEVVDDSTKNISILDQLRKTHLSSIPTTRKRVRDALLPRSITKSDSSLRRSRSSLVNRPCKSQKSSMQIDANLFVRCSAVDILLGGSRPKEQVLVRGEHLVSSSVEASSIATELPLEDIFPVKSEATDLDDGNVLEFNGKVVSSDTDTGSKKYPDGNGRPIINDGTPFNSLVIKSMREPYRKQVNSARALGEIDEIDAQSDDGSHSDSSNSGHGKTKKFSNEDGDGHLPLVKRARVRLGKTPAEERNLNGSIVPKVKLDNLITSNGHYESTTFSSPVNNFPVKTGPPKRPSPVTKEVARSPTNGSADDNTGRDLLSCKRNIHHLMLDVESALPPSKRLHRALEAMSANAAEAAVDCLLPSESALDKNACALSPSLTSQNLACCCLTSSEVKPDDTNSETLMNSLQENSEEIITGRRSCQGSFTSNVTGTSKSSSMELIEKCGSGCEPNHSLSPKATDTCNPQQLTDLSPSGGAATVPSTTSTVCSASEIDVAAACSDIVNIDSSATDMNVILSVSSATDVCYLSNCMNGATAASVTTNFSSTTNDNSMSTISSRSHFEQSFRVRDMQNGVLEVKQTLEDRGILSKLAPIKDLIAAAQAKRVLSRSTFFFDSVVDGKVAPDAVVSPKLLNKEDSAGRGSPSIPIFYHRPGSDDGSYHLENGIKTPLAVSSRKMLSKNHSEAIAARRCFESLLCTLSRTKESIGRATRLAIDCAKYGIAGEVIDILLQYLEKESSLHKRVDLFFLVDSIAQCSRCQRGGPGDVYPSLVQAVLPRLLSAAAPPGNAASENRRQCLKVLRLWLERRTLPEFTVRHHIRELEYGSEASLSISYSRRPPRTERPLNDPVREMEGMLVDEYGSNASFQLPQFLNTRILEDDEGSDSDEKSFEAVTPDMNAEIDYEKGMTPISANKHRLVLEDVDGELEMEDVAPSCGLEPSQSSCHVKGVEILSYSNNKCPQNNICSFDPPLPEERPPSPPPLPSSPPPVPLPCSSAIGQAPHYLAGLIPAADNTDFDLSDAGYPISQQTKSLHCSSSLSDQAYSQGYVGQQQQLPQLVSSCTSSGSYGVLTGSQSTVLVGNNSMPIVSMPSTNKVYHLQPPPPVVSNQFSYIQAQPQHRPQALGTQSSYSDRFHLALALEIQRGNFFGDGGSSGPVHTDTCDRSAFYPSIHAGTVGLALDTVEAPHAPAFYGPHLEQSSAPSQDWSYPPSYPLSNSRPTLEKPVSGVAGEPNYWRGR</sequence>
<feature type="compositionally biased region" description="Polar residues" evidence="2">
    <location>
        <begin position="459"/>
        <end position="468"/>
    </location>
</feature>
<dbReference type="PROSITE" id="PS51391">
    <property type="entry name" value="CID"/>
    <property type="match status" value="1"/>
</dbReference>
<dbReference type="GO" id="GO:0006397">
    <property type="term" value="P:mRNA processing"/>
    <property type="evidence" value="ECO:0007669"/>
    <property type="project" value="UniProtKB-KW"/>
</dbReference>
<dbReference type="SMART" id="SM00293">
    <property type="entry name" value="PWWP"/>
    <property type="match status" value="1"/>
</dbReference>
<dbReference type="PANTHER" id="PTHR12550">
    <property type="entry name" value="HEPATOMA-DERIVED GROWTH FACTOR-RELATED"/>
    <property type="match status" value="1"/>
</dbReference>
<dbReference type="Proteomes" id="UP001418222">
    <property type="component" value="Unassembled WGS sequence"/>
</dbReference>
<feature type="compositionally biased region" description="Pro residues" evidence="2">
    <location>
        <begin position="1161"/>
        <end position="1174"/>
    </location>
</feature>
<dbReference type="Pfam" id="PF00855">
    <property type="entry name" value="PWWP"/>
    <property type="match status" value="1"/>
</dbReference>
<feature type="domain" description="PWWP" evidence="3">
    <location>
        <begin position="25"/>
        <end position="82"/>
    </location>
</feature>
<keyword evidence="1" id="KW-0507">mRNA processing</keyword>
<dbReference type="InterPro" id="IPR000313">
    <property type="entry name" value="PWWP_dom"/>
</dbReference>
<dbReference type="GO" id="GO:0005634">
    <property type="term" value="C:nucleus"/>
    <property type="evidence" value="ECO:0007669"/>
    <property type="project" value="UniProtKB-ARBA"/>
</dbReference>
<name>A0AAP0GA42_9ASPA</name>
<dbReference type="PANTHER" id="PTHR12550:SF49">
    <property type="entry name" value="PROTEIN HUA2-LIKE 2-RELATED"/>
    <property type="match status" value="1"/>
</dbReference>
<evidence type="ECO:0000259" key="3">
    <source>
        <dbReference type="PROSITE" id="PS50812"/>
    </source>
</evidence>
<dbReference type="PROSITE" id="PS50812">
    <property type="entry name" value="PWWP"/>
    <property type="match status" value="1"/>
</dbReference>
<dbReference type="EMBL" id="JBBWWQ010000005">
    <property type="protein sequence ID" value="KAK8947280.1"/>
    <property type="molecule type" value="Genomic_DNA"/>
</dbReference>
<dbReference type="SUPFAM" id="SSF63748">
    <property type="entry name" value="Tudor/PWWP/MBT"/>
    <property type="match status" value="1"/>
</dbReference>
<feature type="region of interest" description="Disordered" evidence="2">
    <location>
        <begin position="1153"/>
        <end position="1174"/>
    </location>
</feature>
<protein>
    <submittedName>
        <fullName evidence="5">HUA2-like protein 2</fullName>
    </submittedName>
</protein>
<dbReference type="InterPro" id="IPR008942">
    <property type="entry name" value="ENTH_VHS"/>
</dbReference>
<accession>A0AAP0GA42</accession>
<feature type="region of interest" description="Disordered" evidence="2">
    <location>
        <begin position="1377"/>
        <end position="1421"/>
    </location>
</feature>
<evidence type="ECO:0000313" key="6">
    <source>
        <dbReference type="Proteomes" id="UP001418222"/>
    </source>
</evidence>
<dbReference type="Gene3D" id="2.30.30.140">
    <property type="match status" value="1"/>
</dbReference>